<keyword evidence="4" id="KW-0547">Nucleotide-binding</keyword>
<gene>
    <name evidence="4" type="ORF">AGRA3207_007532</name>
</gene>
<dbReference type="GO" id="GO:0005524">
    <property type="term" value="F:ATP binding"/>
    <property type="evidence" value="ECO:0007669"/>
    <property type="project" value="UniProtKB-KW"/>
</dbReference>
<dbReference type="InterPro" id="IPR025158">
    <property type="entry name" value="Mg_chelat-rel_C"/>
</dbReference>
<dbReference type="PANTHER" id="PTHR32039:SF7">
    <property type="entry name" value="COMPETENCE PROTEIN COMM"/>
    <property type="match status" value="1"/>
</dbReference>
<dbReference type="Pfam" id="PF13335">
    <property type="entry name" value="Mg_chelatase_C"/>
    <property type="match status" value="1"/>
</dbReference>
<evidence type="ECO:0000313" key="4">
    <source>
        <dbReference type="EMBL" id="QXJ25963.1"/>
    </source>
</evidence>
<sequence>MAGSACLQAVSLIGVDTFTVQVQACLTPGVPGLQVHGLPADAAAGVEERVRDAIASSGLDWPQRHVTVSLLPAAVAKPGTGLDLPVAVAVLTANGVLPRQACADMLLFGELGAGGAICAVPGAVAAARHAAATGIGTIVVPAANAAEARLVAGVRVVTARTLRGLVALLRGDPPGGGPDAPPAPPVLPPPGGPGGLTGARQADLADTQLPDSAVLALAASAAGGHHLMVYGAPGSGARILADRLADVLPPLDPQAELEVAVIRSVAGLRGPGRTAAIRPPVAYLTPGTGPAGLRGHQPGPDDLHRPGVVSLAHHGVLRADDLQRLPAAVLAALPGVLVQGAVDTLGPHGHCRFPARFVLAATLTPCPCRADRPAHCRCTPGQLRGHHARIPGRLLARLDLHVHLSALPAARSADTLSPPSAGDQNPTPASTAHPGAGATSTAPASTAPATAALADQVGEARDRARKRLDETGWSCNAQVSRRALHADFRPSEYGARCLRRAQERGELSSTGAAQVLRLAWTLADLDHQARPGADHILRALQYRRPFDIAAWAAARSPRGASAASAHPAL</sequence>
<dbReference type="InterPro" id="IPR000523">
    <property type="entry name" value="Mg_chelatse_chII-like_cat_dom"/>
</dbReference>
<dbReference type="PANTHER" id="PTHR32039">
    <property type="entry name" value="MAGNESIUM-CHELATASE SUBUNIT CHLI"/>
    <property type="match status" value="1"/>
</dbReference>
<evidence type="ECO:0000259" key="3">
    <source>
        <dbReference type="Pfam" id="PF13335"/>
    </source>
</evidence>
<dbReference type="InterPro" id="IPR027417">
    <property type="entry name" value="P-loop_NTPase"/>
</dbReference>
<dbReference type="InterPro" id="IPR045006">
    <property type="entry name" value="CHLI-like"/>
</dbReference>
<evidence type="ECO:0000256" key="1">
    <source>
        <dbReference type="SAM" id="MobiDB-lite"/>
    </source>
</evidence>
<feature type="compositionally biased region" description="Low complexity" evidence="1">
    <location>
        <begin position="426"/>
        <end position="450"/>
    </location>
</feature>
<dbReference type="SUPFAM" id="SSF54211">
    <property type="entry name" value="Ribosomal protein S5 domain 2-like"/>
    <property type="match status" value="1"/>
</dbReference>
<feature type="compositionally biased region" description="Pro residues" evidence="1">
    <location>
        <begin position="175"/>
        <end position="192"/>
    </location>
</feature>
<dbReference type="EMBL" id="CP059572">
    <property type="protein sequence ID" value="QXJ25963.1"/>
    <property type="molecule type" value="Genomic_DNA"/>
</dbReference>
<dbReference type="Gene3D" id="3.30.230.10">
    <property type="match status" value="1"/>
</dbReference>
<organism evidence="4 5">
    <name type="scientific">Actinomadura graeca</name>
    <dbReference type="NCBI Taxonomy" id="2750812"/>
    <lineage>
        <taxon>Bacteria</taxon>
        <taxon>Bacillati</taxon>
        <taxon>Actinomycetota</taxon>
        <taxon>Actinomycetes</taxon>
        <taxon>Streptosporangiales</taxon>
        <taxon>Thermomonosporaceae</taxon>
        <taxon>Actinomadura</taxon>
    </lineage>
</organism>
<feature type="domain" description="Mg chelatase-related protein C-terminal" evidence="3">
    <location>
        <begin position="450"/>
        <end position="543"/>
    </location>
</feature>
<keyword evidence="4" id="KW-0067">ATP-binding</keyword>
<protein>
    <submittedName>
        <fullName evidence="4">ATP-binding protein</fullName>
    </submittedName>
</protein>
<evidence type="ECO:0000313" key="5">
    <source>
        <dbReference type="Proteomes" id="UP001049518"/>
    </source>
</evidence>
<evidence type="ECO:0000259" key="2">
    <source>
        <dbReference type="Pfam" id="PF01078"/>
    </source>
</evidence>
<dbReference type="Proteomes" id="UP001049518">
    <property type="component" value="Chromosome"/>
</dbReference>
<feature type="region of interest" description="Disordered" evidence="1">
    <location>
        <begin position="170"/>
        <end position="199"/>
    </location>
</feature>
<keyword evidence="5" id="KW-1185">Reference proteome</keyword>
<dbReference type="Gene3D" id="3.40.50.300">
    <property type="entry name" value="P-loop containing nucleotide triphosphate hydrolases"/>
    <property type="match status" value="1"/>
</dbReference>
<feature type="region of interest" description="Disordered" evidence="1">
    <location>
        <begin position="412"/>
        <end position="450"/>
    </location>
</feature>
<dbReference type="RefSeq" id="WP_231332176.1">
    <property type="nucleotide sequence ID" value="NZ_CP059572.1"/>
</dbReference>
<dbReference type="InterPro" id="IPR014721">
    <property type="entry name" value="Ribsml_uS5_D2-typ_fold_subgr"/>
</dbReference>
<dbReference type="Pfam" id="PF01078">
    <property type="entry name" value="Mg_chelatase"/>
    <property type="match status" value="1"/>
</dbReference>
<feature type="domain" description="Magnesium chelatase ChlI-like catalytic" evidence="2">
    <location>
        <begin position="203"/>
        <end position="408"/>
    </location>
</feature>
<dbReference type="InterPro" id="IPR020568">
    <property type="entry name" value="Ribosomal_Su5_D2-typ_SF"/>
</dbReference>
<dbReference type="Pfam" id="PF13541">
    <property type="entry name" value="ChlI"/>
    <property type="match status" value="1"/>
</dbReference>
<dbReference type="SUPFAM" id="SSF52540">
    <property type="entry name" value="P-loop containing nucleoside triphosphate hydrolases"/>
    <property type="match status" value="1"/>
</dbReference>
<proteinExistence type="predicted"/>
<feature type="compositionally biased region" description="Polar residues" evidence="1">
    <location>
        <begin position="414"/>
        <end position="425"/>
    </location>
</feature>
<reference evidence="4" key="1">
    <citation type="submission" date="2020-07" db="EMBL/GenBank/DDBJ databases">
        <authorList>
            <person name="Tarantini F.S."/>
            <person name="Hong K.W."/>
            <person name="Chan K.G."/>
        </authorList>
    </citation>
    <scope>NUCLEOTIDE SEQUENCE</scope>
    <source>
        <strain evidence="4">32-07</strain>
    </source>
</reference>
<name>A0ABX8R555_9ACTN</name>
<accession>A0ABX8R555</accession>